<proteinExistence type="predicted"/>
<reference evidence="1" key="1">
    <citation type="submission" date="2018-05" db="EMBL/GenBank/DDBJ databases">
        <authorList>
            <person name="Lanie J.A."/>
            <person name="Ng W.-L."/>
            <person name="Kazmierczak K.M."/>
            <person name="Andrzejewski T.M."/>
            <person name="Davidsen T.M."/>
            <person name="Wayne K.J."/>
            <person name="Tettelin H."/>
            <person name="Glass J.I."/>
            <person name="Rusch D."/>
            <person name="Podicherti R."/>
            <person name="Tsui H.-C.T."/>
            <person name="Winkler M.E."/>
        </authorList>
    </citation>
    <scope>NUCLEOTIDE SEQUENCE</scope>
</reference>
<dbReference type="AlphaFoldDB" id="A0A382QLJ8"/>
<organism evidence="1">
    <name type="scientific">marine metagenome</name>
    <dbReference type="NCBI Taxonomy" id="408172"/>
    <lineage>
        <taxon>unclassified sequences</taxon>
        <taxon>metagenomes</taxon>
        <taxon>ecological metagenomes</taxon>
    </lineage>
</organism>
<dbReference type="EMBL" id="UINC01115071">
    <property type="protein sequence ID" value="SVC85828.1"/>
    <property type="molecule type" value="Genomic_DNA"/>
</dbReference>
<evidence type="ECO:0000313" key="1">
    <source>
        <dbReference type="EMBL" id="SVC85828.1"/>
    </source>
</evidence>
<feature type="non-terminal residue" evidence="1">
    <location>
        <position position="44"/>
    </location>
</feature>
<sequence>MELFLKSPVIVFSSTSVTEIISSLAVPTVWIPDPKLKVSVMVML</sequence>
<name>A0A382QLJ8_9ZZZZ</name>
<protein>
    <submittedName>
        <fullName evidence="1">Uncharacterized protein</fullName>
    </submittedName>
</protein>
<gene>
    <name evidence="1" type="ORF">METZ01_LOCUS338682</name>
</gene>
<accession>A0A382QLJ8</accession>